<feature type="transmembrane region" description="Helical" evidence="2">
    <location>
        <begin position="291"/>
        <end position="311"/>
    </location>
</feature>
<feature type="compositionally biased region" description="Basic residues" evidence="1">
    <location>
        <begin position="458"/>
        <end position="471"/>
    </location>
</feature>
<feature type="region of interest" description="Disordered" evidence="1">
    <location>
        <begin position="414"/>
        <end position="439"/>
    </location>
</feature>
<evidence type="ECO:0000313" key="4">
    <source>
        <dbReference type="Proteomes" id="UP001189429"/>
    </source>
</evidence>
<evidence type="ECO:0000256" key="2">
    <source>
        <dbReference type="SAM" id="Phobius"/>
    </source>
</evidence>
<protein>
    <submittedName>
        <fullName evidence="3">Uncharacterized protein</fullName>
    </submittedName>
</protein>
<feature type="compositionally biased region" description="Gly residues" evidence="1">
    <location>
        <begin position="429"/>
        <end position="439"/>
    </location>
</feature>
<feature type="compositionally biased region" description="Low complexity" evidence="1">
    <location>
        <begin position="472"/>
        <end position="490"/>
    </location>
</feature>
<keyword evidence="2" id="KW-1133">Transmembrane helix</keyword>
<comment type="caution">
    <text evidence="3">The sequence shown here is derived from an EMBL/GenBank/DDBJ whole genome shotgun (WGS) entry which is preliminary data.</text>
</comment>
<keyword evidence="2" id="KW-0812">Transmembrane</keyword>
<name>A0ABN9R2P3_9DINO</name>
<keyword evidence="4" id="KW-1185">Reference proteome</keyword>
<feature type="compositionally biased region" description="Basic and acidic residues" evidence="1">
    <location>
        <begin position="367"/>
        <end position="382"/>
    </location>
</feature>
<gene>
    <name evidence="3" type="ORF">PCOR1329_LOCUS16766</name>
</gene>
<dbReference type="EMBL" id="CAUYUJ010005158">
    <property type="protein sequence ID" value="CAK0812491.1"/>
    <property type="molecule type" value="Genomic_DNA"/>
</dbReference>
<feature type="region of interest" description="Disordered" evidence="1">
    <location>
        <begin position="451"/>
        <end position="490"/>
    </location>
</feature>
<organism evidence="3 4">
    <name type="scientific">Prorocentrum cordatum</name>
    <dbReference type="NCBI Taxonomy" id="2364126"/>
    <lineage>
        <taxon>Eukaryota</taxon>
        <taxon>Sar</taxon>
        <taxon>Alveolata</taxon>
        <taxon>Dinophyceae</taxon>
        <taxon>Prorocentrales</taxon>
        <taxon>Prorocentraceae</taxon>
        <taxon>Prorocentrum</taxon>
    </lineage>
</organism>
<reference evidence="3" key="1">
    <citation type="submission" date="2023-10" db="EMBL/GenBank/DDBJ databases">
        <authorList>
            <person name="Chen Y."/>
            <person name="Shah S."/>
            <person name="Dougan E. K."/>
            <person name="Thang M."/>
            <person name="Chan C."/>
        </authorList>
    </citation>
    <scope>NUCLEOTIDE SEQUENCE [LARGE SCALE GENOMIC DNA]</scope>
</reference>
<dbReference type="Proteomes" id="UP001189429">
    <property type="component" value="Unassembled WGS sequence"/>
</dbReference>
<feature type="non-terminal residue" evidence="3">
    <location>
        <position position="1"/>
    </location>
</feature>
<sequence length="490" mass="52436">AKNLHVVSLQPRWGSHGVDPAAGISVIFEDLISADDVLAIVRVFPTALKEVCLYLTEYGQFAFFPTETGIGGLKTASGDETSPEFGVPVPFVCQTFSVGDQASVVVSGEVLKIQPKYPLMRNTEYTVMLPRRAVKASAFASGAFQGAMFNGWPSEGAPADEEYVFTTGSPAASRAQASVSVGCGSEADCASRRDVLDREMDDVALRTACFIAWFRCSNDTSSARYCEQPAGMDWCEVNADAWNATAGPEGASAAPAGALGAAPRPGGADVLSATGSRAGLAARALLRCLPWWAWACALGAWALCAFASYRATQWICDVYRKSRMYDPYVCQVTKYLPFWATVSVLILVVVSGTFGAHAAETTYQREGSAHEQRDAGRADRRADGPSILPWEAALRLHARGLRFRGRHLRRGFRGDGALPDVLPRRRPGRGPGVRGARAGGRAGVLVRVRSGRRPGDRGRRHALRGGRRRLHGAAGPAARAPGAVLAGRRR</sequence>
<proteinExistence type="predicted"/>
<evidence type="ECO:0000313" key="3">
    <source>
        <dbReference type="EMBL" id="CAK0812491.1"/>
    </source>
</evidence>
<accession>A0ABN9R2P3</accession>
<feature type="transmembrane region" description="Helical" evidence="2">
    <location>
        <begin position="332"/>
        <end position="354"/>
    </location>
</feature>
<keyword evidence="2" id="KW-0472">Membrane</keyword>
<feature type="region of interest" description="Disordered" evidence="1">
    <location>
        <begin position="362"/>
        <end position="382"/>
    </location>
</feature>
<evidence type="ECO:0000256" key="1">
    <source>
        <dbReference type="SAM" id="MobiDB-lite"/>
    </source>
</evidence>